<feature type="compositionally biased region" description="Polar residues" evidence="1">
    <location>
        <begin position="39"/>
        <end position="49"/>
    </location>
</feature>
<dbReference type="OrthoDB" id="3777131at2759"/>
<sequence>MDPMFNKHHTEQPANTSPRQNTTTPSTSPAPGSSSSSARQNTPAPSTNPDISQLVAQLIRHVLQKDALLLPIDPTTNPITSTHIDNIAYAMWNTAFQHGALLDRACQYGSMFSPLKLAALARLNFLPSWWFFRSFAVGYLQNMGIDWIVDDADMIITWESAVRGCVEVFGIREARAMEEARVREEARLREEARSEEKAKAMEDEMEE</sequence>
<feature type="compositionally biased region" description="Polar residues" evidence="1">
    <location>
        <begin position="12"/>
        <end position="21"/>
    </location>
</feature>
<dbReference type="Proteomes" id="UP000016935">
    <property type="component" value="Unassembled WGS sequence"/>
</dbReference>
<dbReference type="HOGENOM" id="CLU_115010_0_0_1"/>
<dbReference type="AlphaFoldDB" id="R0J410"/>
<feature type="region of interest" description="Disordered" evidence="1">
    <location>
        <begin position="188"/>
        <end position="207"/>
    </location>
</feature>
<name>R0J410_EXST2</name>
<dbReference type="eggNOG" id="ENOG502RK8P">
    <property type="taxonomic scope" value="Eukaryota"/>
</dbReference>
<feature type="region of interest" description="Disordered" evidence="1">
    <location>
        <begin position="1"/>
        <end position="49"/>
    </location>
</feature>
<organism evidence="2 3">
    <name type="scientific">Exserohilum turcicum (strain 28A)</name>
    <name type="common">Northern leaf blight fungus</name>
    <name type="synonym">Setosphaeria turcica</name>
    <dbReference type="NCBI Taxonomy" id="671987"/>
    <lineage>
        <taxon>Eukaryota</taxon>
        <taxon>Fungi</taxon>
        <taxon>Dikarya</taxon>
        <taxon>Ascomycota</taxon>
        <taxon>Pezizomycotina</taxon>
        <taxon>Dothideomycetes</taxon>
        <taxon>Pleosporomycetidae</taxon>
        <taxon>Pleosporales</taxon>
        <taxon>Pleosporineae</taxon>
        <taxon>Pleosporaceae</taxon>
        <taxon>Exserohilum</taxon>
    </lineage>
</organism>
<reference evidence="2 3" key="2">
    <citation type="journal article" date="2013" name="PLoS Genet.">
        <title>Comparative genome structure, secondary metabolite, and effector coding capacity across Cochliobolus pathogens.</title>
        <authorList>
            <person name="Condon B.J."/>
            <person name="Leng Y."/>
            <person name="Wu D."/>
            <person name="Bushley K.E."/>
            <person name="Ohm R.A."/>
            <person name="Otillar R."/>
            <person name="Martin J."/>
            <person name="Schackwitz W."/>
            <person name="Grimwood J."/>
            <person name="MohdZainudin N."/>
            <person name="Xue C."/>
            <person name="Wang R."/>
            <person name="Manning V.A."/>
            <person name="Dhillon B."/>
            <person name="Tu Z.J."/>
            <person name="Steffenson B.J."/>
            <person name="Salamov A."/>
            <person name="Sun H."/>
            <person name="Lowry S."/>
            <person name="LaButti K."/>
            <person name="Han J."/>
            <person name="Copeland A."/>
            <person name="Lindquist E."/>
            <person name="Barry K."/>
            <person name="Schmutz J."/>
            <person name="Baker S.E."/>
            <person name="Ciuffetti L.M."/>
            <person name="Grigoriev I.V."/>
            <person name="Zhong S."/>
            <person name="Turgeon B.G."/>
        </authorList>
    </citation>
    <scope>NUCLEOTIDE SEQUENCE [LARGE SCALE GENOMIC DNA]</scope>
    <source>
        <strain evidence="3">28A</strain>
    </source>
</reference>
<proteinExistence type="predicted"/>
<dbReference type="STRING" id="671987.R0J410"/>
<reference evidence="2 3" key="1">
    <citation type="journal article" date="2012" name="PLoS Pathog.">
        <title>Diverse lifestyles and strategies of plant pathogenesis encoded in the genomes of eighteen Dothideomycetes fungi.</title>
        <authorList>
            <person name="Ohm R.A."/>
            <person name="Feau N."/>
            <person name="Henrissat B."/>
            <person name="Schoch C.L."/>
            <person name="Horwitz B.A."/>
            <person name="Barry K.W."/>
            <person name="Condon B.J."/>
            <person name="Copeland A.C."/>
            <person name="Dhillon B."/>
            <person name="Glaser F."/>
            <person name="Hesse C.N."/>
            <person name="Kosti I."/>
            <person name="LaButti K."/>
            <person name="Lindquist E.A."/>
            <person name="Lucas S."/>
            <person name="Salamov A.A."/>
            <person name="Bradshaw R.E."/>
            <person name="Ciuffetti L."/>
            <person name="Hamelin R.C."/>
            <person name="Kema G.H.J."/>
            <person name="Lawrence C."/>
            <person name="Scott J.A."/>
            <person name="Spatafora J.W."/>
            <person name="Turgeon B.G."/>
            <person name="de Wit P.J.G.M."/>
            <person name="Zhong S."/>
            <person name="Goodwin S.B."/>
            <person name="Grigoriev I.V."/>
        </authorList>
    </citation>
    <scope>NUCLEOTIDE SEQUENCE [LARGE SCALE GENOMIC DNA]</scope>
    <source>
        <strain evidence="3">28A</strain>
    </source>
</reference>
<keyword evidence="3" id="KW-1185">Reference proteome</keyword>
<evidence type="ECO:0000313" key="2">
    <source>
        <dbReference type="EMBL" id="EOA91660.1"/>
    </source>
</evidence>
<feature type="compositionally biased region" description="Low complexity" evidence="1">
    <location>
        <begin position="22"/>
        <end position="38"/>
    </location>
</feature>
<protein>
    <submittedName>
        <fullName evidence="2">Uncharacterized protein</fullName>
    </submittedName>
</protein>
<evidence type="ECO:0000256" key="1">
    <source>
        <dbReference type="SAM" id="MobiDB-lite"/>
    </source>
</evidence>
<evidence type="ECO:0000313" key="3">
    <source>
        <dbReference type="Proteomes" id="UP000016935"/>
    </source>
</evidence>
<dbReference type="RefSeq" id="XP_008020203.1">
    <property type="nucleotide sequence ID" value="XM_008022012.1"/>
</dbReference>
<accession>R0J410</accession>
<dbReference type="GeneID" id="19403411"/>
<dbReference type="EMBL" id="KB908481">
    <property type="protein sequence ID" value="EOA91660.1"/>
    <property type="molecule type" value="Genomic_DNA"/>
</dbReference>
<gene>
    <name evidence="2" type="ORF">SETTUDRAFT_30181</name>
</gene>